<dbReference type="SUPFAM" id="SSF48264">
    <property type="entry name" value="Cytochrome P450"/>
    <property type="match status" value="1"/>
</dbReference>
<dbReference type="PANTHER" id="PTHR24305:SF223">
    <property type="entry name" value="CYTOCHROME P450-DIT2"/>
    <property type="match status" value="1"/>
</dbReference>
<dbReference type="EMBL" id="ML742073">
    <property type="protein sequence ID" value="KAE8151322.1"/>
    <property type="molecule type" value="Genomic_DNA"/>
</dbReference>
<evidence type="ECO:0000256" key="7">
    <source>
        <dbReference type="PIRSR" id="PIRSR602403-1"/>
    </source>
</evidence>
<dbReference type="InterPro" id="IPR001128">
    <property type="entry name" value="Cyt_P450"/>
</dbReference>
<keyword evidence="8" id="KW-0812">Transmembrane</keyword>
<dbReference type="PRINTS" id="PR00465">
    <property type="entry name" value="EP450IV"/>
</dbReference>
<feature type="binding site" description="axial binding residue" evidence="7">
    <location>
        <position position="443"/>
    </location>
    <ligand>
        <name>heme</name>
        <dbReference type="ChEBI" id="CHEBI:30413"/>
    </ligand>
    <ligandPart>
        <name>Fe</name>
        <dbReference type="ChEBI" id="CHEBI:18248"/>
    </ligandPart>
</feature>
<dbReference type="PRINTS" id="PR00385">
    <property type="entry name" value="P450"/>
</dbReference>
<keyword evidence="5 7" id="KW-0408">Iron</keyword>
<evidence type="ECO:0000256" key="5">
    <source>
        <dbReference type="ARBA" id="ARBA00023004"/>
    </source>
</evidence>
<name>A0A5N6TY67_ASPAV</name>
<evidence type="ECO:0000256" key="8">
    <source>
        <dbReference type="SAM" id="Phobius"/>
    </source>
</evidence>
<keyword evidence="8" id="KW-0472">Membrane</keyword>
<comment type="cofactor">
    <cofactor evidence="1 7">
        <name>heme</name>
        <dbReference type="ChEBI" id="CHEBI:30413"/>
    </cofactor>
</comment>
<dbReference type="OrthoDB" id="1470350at2759"/>
<proteinExistence type="inferred from homology"/>
<evidence type="ECO:0000256" key="6">
    <source>
        <dbReference type="ARBA" id="ARBA00023033"/>
    </source>
</evidence>
<feature type="transmembrane region" description="Helical" evidence="8">
    <location>
        <begin position="6"/>
        <end position="28"/>
    </location>
</feature>
<keyword evidence="6" id="KW-0503">Monooxygenase</keyword>
<evidence type="ECO:0000256" key="3">
    <source>
        <dbReference type="ARBA" id="ARBA00022723"/>
    </source>
</evidence>
<evidence type="ECO:0000256" key="4">
    <source>
        <dbReference type="ARBA" id="ARBA00023002"/>
    </source>
</evidence>
<dbReference type="Gene3D" id="1.10.630.10">
    <property type="entry name" value="Cytochrome P450"/>
    <property type="match status" value="1"/>
</dbReference>
<dbReference type="GO" id="GO:0004497">
    <property type="term" value="F:monooxygenase activity"/>
    <property type="evidence" value="ECO:0007669"/>
    <property type="project" value="UniProtKB-KW"/>
</dbReference>
<keyword evidence="10" id="KW-1185">Reference proteome</keyword>
<dbReference type="InterPro" id="IPR036396">
    <property type="entry name" value="Cyt_P450_sf"/>
</dbReference>
<dbReference type="AlphaFoldDB" id="A0A5N6TY67"/>
<keyword evidence="4" id="KW-0560">Oxidoreductase</keyword>
<sequence>MVTLSIQLPLILLMSKAIILILPLLLLLNPTSKRSSIPAVPFWVSLYDTCRGVSRLQFYKTRLQPLLDRHGAVYVWNAGRWTVLVTKPEYLLRMFRNETVVAKGGFYRKVPWGSFAMLFGENIIDSHGATWDRFASVIRPAIQKPTDIESLRERSSQLADLFLTTQKNGSLTPGVTIDPLIQRWAIAVYGETFLDSEIGCMDDPANPLESSVTAVKSNIVGPLFAEFPFLEKLSFVFPRRRRAITAIKRFEHLLVKHVDSQAPTFNGKEKLIHRLLRARERSELTEFHYRSNLKMLTIAGHENAQLALTSALWEIGVQQSVQEELLKDISTLPKTYTVRELDRLPYLAAVICEVLRLYPPISQLINRVTLDDFDLANGLRIPAGTWMGWNSYGVHTNPEYWGKSAKEFQPLRWGNDINSVNNLFRLSQAKGHFIPFNAYSRRCPGSGFALVQLKVVLVEILRKASWTADPTYHFSLTSRSVLAPRNCRLVFTPRSEESYIHTLS</sequence>
<dbReference type="Proteomes" id="UP000325780">
    <property type="component" value="Unassembled WGS sequence"/>
</dbReference>
<dbReference type="Pfam" id="PF00067">
    <property type="entry name" value="p450"/>
    <property type="match status" value="1"/>
</dbReference>
<dbReference type="CDD" id="cd11070">
    <property type="entry name" value="CYP56-like"/>
    <property type="match status" value="1"/>
</dbReference>
<dbReference type="GO" id="GO:0016705">
    <property type="term" value="F:oxidoreductase activity, acting on paired donors, with incorporation or reduction of molecular oxygen"/>
    <property type="evidence" value="ECO:0007669"/>
    <property type="project" value="InterPro"/>
</dbReference>
<dbReference type="GO" id="GO:0020037">
    <property type="term" value="F:heme binding"/>
    <property type="evidence" value="ECO:0007669"/>
    <property type="project" value="InterPro"/>
</dbReference>
<gene>
    <name evidence="9" type="ORF">BDV25DRAFT_171554</name>
</gene>
<dbReference type="PANTHER" id="PTHR24305">
    <property type="entry name" value="CYTOCHROME P450"/>
    <property type="match status" value="1"/>
</dbReference>
<evidence type="ECO:0000313" key="9">
    <source>
        <dbReference type="EMBL" id="KAE8151322.1"/>
    </source>
</evidence>
<evidence type="ECO:0000256" key="2">
    <source>
        <dbReference type="ARBA" id="ARBA00010617"/>
    </source>
</evidence>
<reference evidence="9 10" key="1">
    <citation type="submission" date="2019-04" db="EMBL/GenBank/DDBJ databases">
        <title>Friends and foes A comparative genomics study of 23 Aspergillus species from section Flavi.</title>
        <authorList>
            <consortium name="DOE Joint Genome Institute"/>
            <person name="Kjaerbolling I."/>
            <person name="Vesth T."/>
            <person name="Frisvad J.C."/>
            <person name="Nybo J.L."/>
            <person name="Theobald S."/>
            <person name="Kildgaard S."/>
            <person name="Isbrandt T."/>
            <person name="Kuo A."/>
            <person name="Sato A."/>
            <person name="Lyhne E.K."/>
            <person name="Kogle M.E."/>
            <person name="Wiebenga A."/>
            <person name="Kun R.S."/>
            <person name="Lubbers R.J."/>
            <person name="Makela M.R."/>
            <person name="Barry K."/>
            <person name="Chovatia M."/>
            <person name="Clum A."/>
            <person name="Daum C."/>
            <person name="Haridas S."/>
            <person name="He G."/>
            <person name="LaButti K."/>
            <person name="Lipzen A."/>
            <person name="Mondo S."/>
            <person name="Riley R."/>
            <person name="Salamov A."/>
            <person name="Simmons B.A."/>
            <person name="Magnuson J.K."/>
            <person name="Henrissat B."/>
            <person name="Mortensen U.H."/>
            <person name="Larsen T.O."/>
            <person name="Devries R.P."/>
            <person name="Grigoriev I.V."/>
            <person name="Machida M."/>
            <person name="Baker S.E."/>
            <person name="Andersen M.R."/>
        </authorList>
    </citation>
    <scope>NUCLEOTIDE SEQUENCE [LARGE SCALE GENOMIC DNA]</scope>
    <source>
        <strain evidence="9 10">IBT 18842</strain>
    </source>
</reference>
<protein>
    <submittedName>
        <fullName evidence="9">Putative sporulation-specific N-formyltyrosine oxidase Dit2</fullName>
    </submittedName>
</protein>
<dbReference type="GO" id="GO:0005506">
    <property type="term" value="F:iron ion binding"/>
    <property type="evidence" value="ECO:0007669"/>
    <property type="project" value="InterPro"/>
</dbReference>
<dbReference type="InterPro" id="IPR050121">
    <property type="entry name" value="Cytochrome_P450_monoxygenase"/>
</dbReference>
<dbReference type="InterPro" id="IPR002403">
    <property type="entry name" value="Cyt_P450_E_grp-IV"/>
</dbReference>
<comment type="similarity">
    <text evidence="2">Belongs to the cytochrome P450 family.</text>
</comment>
<accession>A0A5N6TY67</accession>
<keyword evidence="8" id="KW-1133">Transmembrane helix</keyword>
<keyword evidence="7" id="KW-0349">Heme</keyword>
<evidence type="ECO:0000256" key="1">
    <source>
        <dbReference type="ARBA" id="ARBA00001971"/>
    </source>
</evidence>
<keyword evidence="3 7" id="KW-0479">Metal-binding</keyword>
<organism evidence="9 10">
    <name type="scientific">Aspergillus avenaceus</name>
    <dbReference type="NCBI Taxonomy" id="36643"/>
    <lineage>
        <taxon>Eukaryota</taxon>
        <taxon>Fungi</taxon>
        <taxon>Dikarya</taxon>
        <taxon>Ascomycota</taxon>
        <taxon>Pezizomycotina</taxon>
        <taxon>Eurotiomycetes</taxon>
        <taxon>Eurotiomycetidae</taxon>
        <taxon>Eurotiales</taxon>
        <taxon>Aspergillaceae</taxon>
        <taxon>Aspergillus</taxon>
        <taxon>Aspergillus subgen. Circumdati</taxon>
    </lineage>
</organism>
<evidence type="ECO:0000313" key="10">
    <source>
        <dbReference type="Proteomes" id="UP000325780"/>
    </source>
</evidence>